<dbReference type="GO" id="GO:0004170">
    <property type="term" value="F:dUTP diphosphatase activity"/>
    <property type="evidence" value="ECO:0007669"/>
    <property type="project" value="UniProtKB-UniRule"/>
</dbReference>
<keyword evidence="4 5" id="KW-0546">Nucleotide metabolism</keyword>
<comment type="caution">
    <text evidence="7">The sequence shown here is derived from an EMBL/GenBank/DDBJ whole genome shotgun (WGS) entry which is preliminary data.</text>
</comment>
<evidence type="ECO:0000313" key="8">
    <source>
        <dbReference type="Proteomes" id="UP000323000"/>
    </source>
</evidence>
<evidence type="ECO:0000256" key="4">
    <source>
        <dbReference type="ARBA" id="ARBA00023080"/>
    </source>
</evidence>
<proteinExistence type="inferred from homology"/>
<comment type="pathway">
    <text evidence="1 5">Pyrimidine metabolism; dUMP biosynthesis; dUMP from dCTP (dUTP route): step 2/2.</text>
</comment>
<dbReference type="GO" id="GO:0000287">
    <property type="term" value="F:magnesium ion binding"/>
    <property type="evidence" value="ECO:0007669"/>
    <property type="project" value="UniProtKB-UniRule"/>
</dbReference>
<dbReference type="UniPathway" id="UPA00610">
    <property type="reaction ID" value="UER00666"/>
</dbReference>
<dbReference type="InterPro" id="IPR033704">
    <property type="entry name" value="dUTPase_trimeric"/>
</dbReference>
<comment type="catalytic activity">
    <reaction evidence="5">
        <text>dUTP + H2O = dUMP + diphosphate + H(+)</text>
        <dbReference type="Rhea" id="RHEA:10248"/>
        <dbReference type="ChEBI" id="CHEBI:15377"/>
        <dbReference type="ChEBI" id="CHEBI:15378"/>
        <dbReference type="ChEBI" id="CHEBI:33019"/>
        <dbReference type="ChEBI" id="CHEBI:61555"/>
        <dbReference type="ChEBI" id="CHEBI:246422"/>
        <dbReference type="EC" id="3.6.1.23"/>
    </reaction>
</comment>
<dbReference type="PANTHER" id="PTHR11241:SF0">
    <property type="entry name" value="DEOXYURIDINE 5'-TRIPHOSPHATE NUCLEOTIDOHYDROLASE"/>
    <property type="match status" value="1"/>
</dbReference>
<accession>A0A5C7IBU3</accession>
<dbReference type="InterPro" id="IPR036157">
    <property type="entry name" value="dUTPase-like_sf"/>
</dbReference>
<dbReference type="PANTHER" id="PTHR11241">
    <property type="entry name" value="DEOXYURIDINE 5'-TRIPHOSPHATE NUCLEOTIDOHYDROLASE"/>
    <property type="match status" value="1"/>
</dbReference>
<dbReference type="Gene3D" id="2.70.40.10">
    <property type="match status" value="1"/>
</dbReference>
<name>A0A5C7IBU3_9ROSI</name>
<organism evidence="7 8">
    <name type="scientific">Acer yangbiense</name>
    <dbReference type="NCBI Taxonomy" id="1000413"/>
    <lineage>
        <taxon>Eukaryota</taxon>
        <taxon>Viridiplantae</taxon>
        <taxon>Streptophyta</taxon>
        <taxon>Embryophyta</taxon>
        <taxon>Tracheophyta</taxon>
        <taxon>Spermatophyta</taxon>
        <taxon>Magnoliopsida</taxon>
        <taxon>eudicotyledons</taxon>
        <taxon>Gunneridae</taxon>
        <taxon>Pentapetalae</taxon>
        <taxon>rosids</taxon>
        <taxon>malvids</taxon>
        <taxon>Sapindales</taxon>
        <taxon>Sapindaceae</taxon>
        <taxon>Hippocastanoideae</taxon>
        <taxon>Acereae</taxon>
        <taxon>Acer</taxon>
    </lineage>
</organism>
<comment type="function">
    <text evidence="5">Involved in nucleotide metabolism via production of dUMP, the immediate precursor of thymidine nucleotides, and decreases the intracellular concentration of dUTP so that uracil cannot be incorporated into DNA.</text>
</comment>
<comment type="cofactor">
    <cofactor evidence="5">
        <name>Mg(2+)</name>
        <dbReference type="ChEBI" id="CHEBI:18420"/>
    </cofactor>
</comment>
<dbReference type="Pfam" id="PF00692">
    <property type="entry name" value="dUTPase"/>
    <property type="match status" value="1"/>
</dbReference>
<dbReference type="EC" id="3.6.1.23" evidence="5"/>
<evidence type="ECO:0000256" key="2">
    <source>
        <dbReference type="ARBA" id="ARBA00006581"/>
    </source>
</evidence>
<dbReference type="GO" id="GO:0006226">
    <property type="term" value="P:dUMP biosynthetic process"/>
    <property type="evidence" value="ECO:0007669"/>
    <property type="project" value="UniProtKB-UniRule"/>
</dbReference>
<dbReference type="CDD" id="cd07557">
    <property type="entry name" value="trimeric_dUTPase"/>
    <property type="match status" value="1"/>
</dbReference>
<evidence type="ECO:0000256" key="5">
    <source>
        <dbReference type="RuleBase" id="RU367024"/>
    </source>
</evidence>
<dbReference type="EMBL" id="VAHF01000003">
    <property type="protein sequence ID" value="TXG66645.1"/>
    <property type="molecule type" value="Genomic_DNA"/>
</dbReference>
<evidence type="ECO:0000259" key="6">
    <source>
        <dbReference type="Pfam" id="PF00692"/>
    </source>
</evidence>
<sequence length="262" mass="29123">MDTMFHNKVYEILRHESSFAKINATLQKVLMELQSSRVSCTETNPFAPGEPSCQPVSTDIFQTTETKVSARGKALVPTDFSIAIPVGTYTRVAPSLSLACKHSIDIGAGIIDADYRGLVGVIMFNHSDVDFEVKVGDRIAQLIIERIITTPNVLQWYQSAVPIMDTMFHNNVYEILARHVSSFAKINTTLQKVITELQSLRVSRSSNTTITKTNPFARGEPSHQPVLTDISHATETKVSARGKMLVPTDFRDPLLVLHRVRV</sequence>
<feature type="domain" description="dUTPase-like" evidence="6">
    <location>
        <begin position="59"/>
        <end position="149"/>
    </location>
</feature>
<keyword evidence="5" id="KW-0479">Metal-binding</keyword>
<dbReference type="GO" id="GO:0046081">
    <property type="term" value="P:dUTP catabolic process"/>
    <property type="evidence" value="ECO:0007669"/>
    <property type="project" value="UniProtKB-UniRule"/>
</dbReference>
<evidence type="ECO:0000313" key="7">
    <source>
        <dbReference type="EMBL" id="TXG66645.1"/>
    </source>
</evidence>
<dbReference type="InterPro" id="IPR008181">
    <property type="entry name" value="dUTPase"/>
</dbReference>
<dbReference type="InterPro" id="IPR029054">
    <property type="entry name" value="dUTPase-like"/>
</dbReference>
<keyword evidence="3 5" id="KW-0378">Hydrolase</keyword>
<keyword evidence="8" id="KW-1185">Reference proteome</keyword>
<dbReference type="OrthoDB" id="10261072at2759"/>
<protein>
    <recommendedName>
        <fullName evidence="5">Deoxyuridine 5'-triphosphate nucleotidohydrolase</fullName>
        <shortName evidence="5">dUTPase</shortName>
        <ecNumber evidence="5">3.6.1.23</ecNumber>
    </recommendedName>
    <alternativeName>
        <fullName evidence="5">dUTP pyrophosphatase</fullName>
    </alternativeName>
</protein>
<evidence type="ECO:0000256" key="3">
    <source>
        <dbReference type="ARBA" id="ARBA00022801"/>
    </source>
</evidence>
<dbReference type="SUPFAM" id="SSF51283">
    <property type="entry name" value="dUTPase-like"/>
    <property type="match status" value="1"/>
</dbReference>
<dbReference type="AlphaFoldDB" id="A0A5C7IBU3"/>
<keyword evidence="5" id="KW-0460">Magnesium</keyword>
<reference evidence="8" key="1">
    <citation type="journal article" date="2019" name="Gigascience">
        <title>De novo genome assembly of the endangered Acer yangbiense, a plant species with extremely small populations endemic to Yunnan Province, China.</title>
        <authorList>
            <person name="Yang J."/>
            <person name="Wariss H.M."/>
            <person name="Tao L."/>
            <person name="Zhang R."/>
            <person name="Yun Q."/>
            <person name="Hollingsworth P."/>
            <person name="Dao Z."/>
            <person name="Luo G."/>
            <person name="Guo H."/>
            <person name="Ma Y."/>
            <person name="Sun W."/>
        </authorList>
    </citation>
    <scope>NUCLEOTIDE SEQUENCE [LARGE SCALE GENOMIC DNA]</scope>
    <source>
        <strain evidence="8">cv. Malutang</strain>
    </source>
</reference>
<evidence type="ECO:0000256" key="1">
    <source>
        <dbReference type="ARBA" id="ARBA00005142"/>
    </source>
</evidence>
<comment type="similarity">
    <text evidence="2 5">Belongs to the dUTPase family.</text>
</comment>
<gene>
    <name evidence="7" type="ORF">EZV62_007920</name>
</gene>
<dbReference type="Proteomes" id="UP000323000">
    <property type="component" value="Chromosome 3"/>
</dbReference>